<reference evidence="1" key="1">
    <citation type="submission" date="2021-05" db="EMBL/GenBank/DDBJ databases">
        <authorList>
            <person name="Scholz U."/>
            <person name="Mascher M."/>
            <person name="Fiebig A."/>
        </authorList>
    </citation>
    <scope>NUCLEOTIDE SEQUENCE [LARGE SCALE GENOMIC DNA]</scope>
</reference>
<dbReference type="EnsemblPlants" id="AVESA.00010b.r2.2CG0302780.1">
    <property type="protein sequence ID" value="AVESA.00010b.r2.2CG0302780.1.CDS.1"/>
    <property type="gene ID" value="AVESA.00010b.r2.2CG0302780"/>
</dbReference>
<keyword evidence="2" id="KW-1185">Reference proteome</keyword>
<dbReference type="Proteomes" id="UP001732700">
    <property type="component" value="Chromosome 2C"/>
</dbReference>
<sequence length="184" mass="19204">MAARLVFPILLVLLVGGSHAALASVEETCANATKGSNREDLDGFCVTTLQAAPGSATADTHGLAVIATNLTLANYTAAVATIKDLQRQGGWSDDQQAALATCRQRYIEALNVVHSAVHALATRRKQAYVADMGAVRRAATDCDDALANIPAAAAADNNKDSPMRKVNGDAEDLTTVAMLIVMLL</sequence>
<protein>
    <submittedName>
        <fullName evidence="1">Uncharacterized protein</fullName>
    </submittedName>
</protein>
<name>A0ACD5UR05_AVESA</name>
<proteinExistence type="predicted"/>
<evidence type="ECO:0000313" key="2">
    <source>
        <dbReference type="Proteomes" id="UP001732700"/>
    </source>
</evidence>
<reference evidence="1" key="2">
    <citation type="submission" date="2025-09" db="UniProtKB">
        <authorList>
            <consortium name="EnsemblPlants"/>
        </authorList>
    </citation>
    <scope>IDENTIFICATION</scope>
</reference>
<evidence type="ECO:0000313" key="1">
    <source>
        <dbReference type="EnsemblPlants" id="AVESA.00010b.r2.2CG0302780.1.CDS.1"/>
    </source>
</evidence>
<organism evidence="1 2">
    <name type="scientific">Avena sativa</name>
    <name type="common">Oat</name>
    <dbReference type="NCBI Taxonomy" id="4498"/>
    <lineage>
        <taxon>Eukaryota</taxon>
        <taxon>Viridiplantae</taxon>
        <taxon>Streptophyta</taxon>
        <taxon>Embryophyta</taxon>
        <taxon>Tracheophyta</taxon>
        <taxon>Spermatophyta</taxon>
        <taxon>Magnoliopsida</taxon>
        <taxon>Liliopsida</taxon>
        <taxon>Poales</taxon>
        <taxon>Poaceae</taxon>
        <taxon>BOP clade</taxon>
        <taxon>Pooideae</taxon>
        <taxon>Poodae</taxon>
        <taxon>Poeae</taxon>
        <taxon>Poeae Chloroplast Group 1 (Aveneae type)</taxon>
        <taxon>Aveninae</taxon>
        <taxon>Avena</taxon>
    </lineage>
</organism>
<accession>A0ACD5UR05</accession>